<dbReference type="InterPro" id="IPR046770">
    <property type="entry name" value="DOCKER_Lobe_B"/>
</dbReference>
<feature type="region of interest" description="Disordered" evidence="3">
    <location>
        <begin position="280"/>
        <end position="309"/>
    </location>
</feature>
<dbReference type="GO" id="GO:0005085">
    <property type="term" value="F:guanyl-nucleotide exchange factor activity"/>
    <property type="evidence" value="ECO:0007669"/>
    <property type="project" value="UniProtKB-KW"/>
</dbReference>
<evidence type="ECO:0000256" key="2">
    <source>
        <dbReference type="PROSITE-ProRule" id="PRU00983"/>
    </source>
</evidence>
<feature type="region of interest" description="Disordered" evidence="3">
    <location>
        <begin position="440"/>
        <end position="482"/>
    </location>
</feature>
<gene>
    <name evidence="7" type="ORF">HCN44_003894</name>
</gene>
<dbReference type="InterPro" id="IPR026791">
    <property type="entry name" value="DOCK"/>
</dbReference>
<dbReference type="Pfam" id="PF11878">
    <property type="entry name" value="DOCK_C-D_N"/>
    <property type="match status" value="1"/>
</dbReference>
<feature type="compositionally biased region" description="Polar residues" evidence="3">
    <location>
        <begin position="1377"/>
        <end position="1389"/>
    </location>
</feature>
<dbReference type="Pfam" id="PF14429">
    <property type="entry name" value="DOCK-C2"/>
    <property type="match status" value="1"/>
</dbReference>
<dbReference type="InterPro" id="IPR043161">
    <property type="entry name" value="DOCK_C_lobe_A"/>
</dbReference>
<keyword evidence="1" id="KW-0344">Guanine-nucleotide releasing factor</keyword>
<evidence type="ECO:0000259" key="4">
    <source>
        <dbReference type="PROSITE" id="PS50003"/>
    </source>
</evidence>
<dbReference type="PANTHER" id="PTHR23317:SF26">
    <property type="entry name" value="ZIZIMIN, ISOFORM K"/>
    <property type="match status" value="1"/>
</dbReference>
<sequence length="2199" mass="252233">MSERKFTRGLGKVGMAAQLRETVSQVVRETTVQNKPHLVEPIDFESFVLKNKTLMQNDPQRELLLYPPDDVSQIVLPRRHRTVEPIVEKILEVSDGTESLLTKECLRSYASNWNLVHYKYASYSGTYSELPKLQKLDELKDEIYEIDIDVDQIDDDITKIDGITKEGYLMKGPDIGISDRMFVNIGSKSFKRRFCHLRQEVDGTYILELFKDDKKGETKLAIIMDFCTEVIRNPKRGRYCFDLKMSGTHKSYTFAADNENDMQEWLLKLTTVLQHYKQQEEKRAASLERTSQTPPPSPMPPPPVYGTLKGLEQSMNPQLIKYSRETDSSILITRRENRKKLFNFYNNNCNMTSVSKSNPTTPFNDMTIEPYKEQFGQRIFVKCETLKFRLQAPIDENETLCQVEPYQTTLCLFDARNGRKLSENFHFDINHEIVRDMTNELSPNVITNGDNNNGDDDDKKTKQNGNHNANGNGNVNDNDELPDDLKNIPNKWIMYPRQAIFSINNPHPDIFLVVRIEKILQGSICQTSEPYIRATKDPRLGLKVHKNVRSCCQRLGNYKMPFAWSARPLFRLYSNELDVSSDFPAIYRQEPNKLRDDDILKLLNEYRKPDKLSKLTIIPGWIKLTIEPLIDIPDNTLTTSLTPLKPFPLPPIAKPTIEIIEFDNLIEKDINPYTNYTNHLYIYPQTLNFDTQKIFNRARNIALVVELRDDDDCNDEKSLNCIYSKPGSNKILTKRVNCAVLHHNSIPSWYEEIKIRLPTKLHAKHHLLFSFYHISCDMNKKKDNTIENCVGYSWLLLLQKGKLMVDIDTNIQHLSVSTHLPPGYLSIKPLGLGKGNAGPDITWIDGQKQIFTVSYQLVSTVFTRDSHLHNFFLHAEKIHDNKLSGIPSDNETCKILKAAHAIQLTTAITFLPTILNQLFSLLTCSPAPSEQVGICIICLIIHLINLIHKAGRKDILKTYVKYVFVPPIKDTTSSSLSSSLATTTTTASMTTVHEQLAKYLPLLLQPSNPDFLVVNKFMHHSWFFFDIMVKSMAQHMLISERIKMRRNERFPIDYHNAIKQLIQIVTPYLMNKYKDMPIETHELNKSLGLFLKKCLTFMDRGFVFSLINNYMDNFKPGDPKILHDFKFTFLQIICSHEHYILFNLPMIHTRLTNNKDLMFEYCLSQDFCKHHFLVGLLLQEVKSSLNEVIQTRKIAITTLRDLLAKHELDDRYQNKGQLSRIASIYIPWLGIVLDNLNRFEIIEQQDPYKIEPKKQNGILSSSNSYLSNQLSSTTTTTTTDTPVKSINRFTLYVDTHQSPIRSSMHLRDSTYFAAIAGQSLENGYSNSSIASNNSTLSSASHSHVSQETTIARDAIIDPINTQNLTITNNNNADQNGHSRSLSVTQTSSPRFDKLQPSETKDILLCFLFVVKYLNDQQIIGWWQQLSDNELLNFFTIIEMSLYHFKYIGKRQITSSPSMINGKPKTIKSMTLPARMAPPDFITNNDSNNTTITTTTDIGTTATGTLQPHNTTIRDNLIDEDHSKYHQALLDANMSTEIGLITLDCVGLFCIHFKNILLIDGGDNLIMEKLFNIYLTYLQIGQSETMLRHVFASLRAFLNNYSIALFQGNAVFCGRLCYELLRCCNSKLSSIRQESCALLYLLMRSNFEFTSRKGITRVHLQVIISVSQMLGNVIGLNNSRFQESLSLINSYASSDKVMKGSGFPVEVKDLNKRIRTVLMATAQMREHNNDPEMLVDLQHSLANSYASTPELRHTWLETMARNHARDGNFSEAACCQLHIAALMAEYLKLKNMNSWGAEAFDKISINISKDERGLKLDAGVQDIHYNESILLQQLESCAEMLEKAERFEVLGSLYRLIIPIYENKRNYVALSTCYSNLNNACTKIVEVTKTGKRLLGRFYRVAFFGSAYFEDENCQEYIYKEPKVTSLSEISERLHRLYSDKFGFENVKMIMDSAPIDQSTLDQKIAYIQVTHVTPYFEKYELDSRPTEFEQNHDICWFMFETPFTNDGKPRGNPEEQWKRRTIVKTDYYFPYIKKRIKIIDKKVISLSPIEVALDEMRQRVQELEDVALIAPADAKKLQLRLQGSVCVTVNAGPLAYASAFLDPALSPQYPDDKVEELKDVFREFVKICYTALQINSKLITNDQQEYQEVLRENYQKFCQNLSSLLGESVWPDEYIGSFKRNSSALFSAISGTNSHTSSA</sequence>
<name>A0A834XXK9_APHGI</name>
<dbReference type="Pfam" id="PF00169">
    <property type="entry name" value="PH"/>
    <property type="match status" value="1"/>
</dbReference>
<feature type="region of interest" description="Disordered" evidence="3">
    <location>
        <begin position="1366"/>
        <end position="1392"/>
    </location>
</feature>
<dbReference type="InterPro" id="IPR011993">
    <property type="entry name" value="PH-like_dom_sf"/>
</dbReference>
<dbReference type="PROSITE" id="PS50003">
    <property type="entry name" value="PH_DOMAIN"/>
    <property type="match status" value="1"/>
</dbReference>
<dbReference type="Gene3D" id="2.60.40.150">
    <property type="entry name" value="C2 domain"/>
    <property type="match status" value="1"/>
</dbReference>
<keyword evidence="8" id="KW-1185">Reference proteome</keyword>
<dbReference type="InterPro" id="IPR001849">
    <property type="entry name" value="PH_domain"/>
</dbReference>
<organism evidence="7 8">
    <name type="scientific">Aphidius gifuensis</name>
    <name type="common">Parasitoid wasp</name>
    <dbReference type="NCBI Taxonomy" id="684658"/>
    <lineage>
        <taxon>Eukaryota</taxon>
        <taxon>Metazoa</taxon>
        <taxon>Ecdysozoa</taxon>
        <taxon>Arthropoda</taxon>
        <taxon>Hexapoda</taxon>
        <taxon>Insecta</taxon>
        <taxon>Pterygota</taxon>
        <taxon>Neoptera</taxon>
        <taxon>Endopterygota</taxon>
        <taxon>Hymenoptera</taxon>
        <taxon>Apocrita</taxon>
        <taxon>Ichneumonoidea</taxon>
        <taxon>Braconidae</taxon>
        <taxon>Aphidiinae</taxon>
        <taxon>Aphidius</taxon>
    </lineage>
</organism>
<dbReference type="InterPro" id="IPR046773">
    <property type="entry name" value="DOCKER_Lobe_C"/>
</dbReference>
<dbReference type="InterPro" id="IPR046769">
    <property type="entry name" value="DOCKER_Lobe_A"/>
</dbReference>
<feature type="domain" description="PH" evidence="4">
    <location>
        <begin position="162"/>
        <end position="274"/>
    </location>
</feature>
<evidence type="ECO:0000256" key="1">
    <source>
        <dbReference type="ARBA" id="ARBA00022658"/>
    </source>
</evidence>
<dbReference type="GO" id="GO:0007264">
    <property type="term" value="P:small GTPase-mediated signal transduction"/>
    <property type="evidence" value="ECO:0007669"/>
    <property type="project" value="InterPro"/>
</dbReference>
<dbReference type="Pfam" id="PF20422">
    <property type="entry name" value="DHR-2_Lobe_B"/>
    <property type="match status" value="1"/>
</dbReference>
<feature type="domain" description="DOCKER" evidence="6">
    <location>
        <begin position="1742"/>
        <end position="2170"/>
    </location>
</feature>
<dbReference type="Proteomes" id="UP000639338">
    <property type="component" value="Unassembled WGS sequence"/>
</dbReference>
<dbReference type="InterPro" id="IPR027357">
    <property type="entry name" value="DOCKER_dom"/>
</dbReference>
<evidence type="ECO:0000256" key="3">
    <source>
        <dbReference type="SAM" id="MobiDB-lite"/>
    </source>
</evidence>
<proteinExistence type="inferred from homology"/>
<comment type="similarity">
    <text evidence="2">Belongs to the DOCK family.</text>
</comment>
<dbReference type="SMART" id="SM00233">
    <property type="entry name" value="PH"/>
    <property type="match status" value="1"/>
</dbReference>
<dbReference type="Pfam" id="PF06920">
    <property type="entry name" value="DHR-2_Lobe_A"/>
    <property type="match status" value="1"/>
</dbReference>
<evidence type="ECO:0000259" key="5">
    <source>
        <dbReference type="PROSITE" id="PS51650"/>
    </source>
</evidence>
<dbReference type="InterPro" id="IPR021816">
    <property type="entry name" value="DOCK_C/D_N"/>
</dbReference>
<feature type="domain" description="C2 DOCK-type" evidence="5">
    <location>
        <begin position="677"/>
        <end position="858"/>
    </location>
</feature>
<dbReference type="OrthoDB" id="47328at2759"/>
<protein>
    <recommendedName>
        <fullName evidence="9">Dedicator of cytokinesis protein</fullName>
    </recommendedName>
</protein>
<reference evidence="7 8" key="1">
    <citation type="submission" date="2020-08" db="EMBL/GenBank/DDBJ databases">
        <title>Aphidius gifuensis genome sequencing and assembly.</title>
        <authorList>
            <person name="Du Z."/>
        </authorList>
    </citation>
    <scope>NUCLEOTIDE SEQUENCE [LARGE SCALE GENOMIC DNA]</scope>
    <source>
        <strain evidence="7">YNYX2018</strain>
        <tissue evidence="7">Adults</tissue>
    </source>
</reference>
<dbReference type="InterPro" id="IPR043162">
    <property type="entry name" value="DOCK_C_lobe_C"/>
</dbReference>
<dbReference type="InterPro" id="IPR035892">
    <property type="entry name" value="C2_domain_sf"/>
</dbReference>
<feature type="compositionally biased region" description="Low complexity" evidence="3">
    <location>
        <begin position="463"/>
        <end position="476"/>
    </location>
</feature>
<dbReference type="EMBL" id="JACMRX010000002">
    <property type="protein sequence ID" value="KAF7994422.1"/>
    <property type="molecule type" value="Genomic_DNA"/>
</dbReference>
<dbReference type="PROSITE" id="PS51650">
    <property type="entry name" value="C2_DOCK"/>
    <property type="match status" value="1"/>
</dbReference>
<feature type="compositionally biased region" description="Low complexity" evidence="3">
    <location>
        <begin position="1366"/>
        <end position="1375"/>
    </location>
</feature>
<evidence type="ECO:0000259" key="6">
    <source>
        <dbReference type="PROSITE" id="PS51651"/>
    </source>
</evidence>
<comment type="caution">
    <text evidence="7">The sequence shown here is derived from an EMBL/GenBank/DDBJ whole genome shotgun (WGS) entry which is preliminary data.</text>
</comment>
<dbReference type="Gene3D" id="1.25.40.410">
    <property type="match status" value="1"/>
</dbReference>
<evidence type="ECO:0000313" key="8">
    <source>
        <dbReference type="Proteomes" id="UP000639338"/>
    </source>
</evidence>
<dbReference type="Gene3D" id="1.20.58.740">
    <property type="match status" value="1"/>
</dbReference>
<accession>A0A834XXK9</accession>
<dbReference type="InterPro" id="IPR027007">
    <property type="entry name" value="C2_DOCK-type_domain"/>
</dbReference>
<dbReference type="PROSITE" id="PS51651">
    <property type="entry name" value="DOCKER"/>
    <property type="match status" value="1"/>
</dbReference>
<dbReference type="Pfam" id="PF20421">
    <property type="entry name" value="DHR-2_Lobe_C"/>
    <property type="match status" value="1"/>
</dbReference>
<dbReference type="Gene3D" id="2.30.29.30">
    <property type="entry name" value="Pleckstrin-homology domain (PH domain)/Phosphotyrosine-binding domain (PTB)"/>
    <property type="match status" value="1"/>
</dbReference>
<dbReference type="CDD" id="cd13267">
    <property type="entry name" value="PH_DOCK-D"/>
    <property type="match status" value="1"/>
</dbReference>
<evidence type="ECO:0008006" key="9">
    <source>
        <dbReference type="Google" id="ProtNLM"/>
    </source>
</evidence>
<dbReference type="PANTHER" id="PTHR23317">
    <property type="entry name" value="DEDICATOR OF CYTOKINESIS DOCK"/>
    <property type="match status" value="1"/>
</dbReference>
<evidence type="ECO:0000313" key="7">
    <source>
        <dbReference type="EMBL" id="KAF7994422.1"/>
    </source>
</evidence>
<dbReference type="SUPFAM" id="SSF50729">
    <property type="entry name" value="PH domain-like"/>
    <property type="match status" value="1"/>
</dbReference>
<feature type="compositionally biased region" description="Pro residues" evidence="3">
    <location>
        <begin position="293"/>
        <end position="304"/>
    </location>
</feature>